<dbReference type="InterPro" id="IPR049419">
    <property type="entry name" value="Reelin_subrepeat-B"/>
</dbReference>
<protein>
    <submittedName>
        <fullName evidence="14">PKD domain-containing protein</fullName>
    </submittedName>
</protein>
<keyword evidence="4" id="KW-0272">Extracellular matrix</keyword>
<dbReference type="InterPro" id="IPR035986">
    <property type="entry name" value="PKD_dom_sf"/>
</dbReference>
<dbReference type="NCBIfam" id="TIGR04131">
    <property type="entry name" value="Bac_Flav_CTERM"/>
    <property type="match status" value="1"/>
</dbReference>
<gene>
    <name evidence="14" type="ORF">DXU93_14150</name>
</gene>
<dbReference type="AlphaFoldDB" id="A0A3E1EUH5"/>
<evidence type="ECO:0000256" key="11">
    <source>
        <dbReference type="ARBA" id="ARBA00022889"/>
    </source>
</evidence>
<keyword evidence="6" id="KW-0479">Metal-binding</keyword>
<dbReference type="InterPro" id="IPR022409">
    <property type="entry name" value="PKD/Chitinase_dom"/>
</dbReference>
<evidence type="ECO:0000256" key="7">
    <source>
        <dbReference type="ARBA" id="ARBA00022801"/>
    </source>
</evidence>
<dbReference type="RefSeq" id="WP_116881961.1">
    <property type="nucleotide sequence ID" value="NZ_QURB01000011.1"/>
</dbReference>
<keyword evidence="3" id="KW-0964">Secreted</keyword>
<dbReference type="Gene3D" id="2.60.40.10">
    <property type="entry name" value="Immunoglobulins"/>
    <property type="match status" value="3"/>
</dbReference>
<keyword evidence="15" id="KW-1185">Reference proteome</keyword>
<comment type="caution">
    <text evidence="14">The sequence shown here is derived from an EMBL/GenBank/DDBJ whole genome shotgun (WGS) entry which is preliminary data.</text>
</comment>
<feature type="domain" description="PKD" evidence="13">
    <location>
        <begin position="356"/>
        <end position="420"/>
    </location>
</feature>
<dbReference type="InterPro" id="IPR026341">
    <property type="entry name" value="T9SS_type_B"/>
</dbReference>
<evidence type="ECO:0000256" key="10">
    <source>
        <dbReference type="ARBA" id="ARBA00022837"/>
    </source>
</evidence>
<feature type="domain" description="PKD" evidence="13">
    <location>
        <begin position="435"/>
        <end position="505"/>
    </location>
</feature>
<dbReference type="GO" id="GO:0008236">
    <property type="term" value="F:serine-type peptidase activity"/>
    <property type="evidence" value="ECO:0007669"/>
    <property type="project" value="UniProtKB-KW"/>
</dbReference>
<keyword evidence="2" id="KW-0217">Developmental protein</keyword>
<dbReference type="CDD" id="cd00146">
    <property type="entry name" value="PKD"/>
    <property type="match status" value="3"/>
</dbReference>
<feature type="signal peptide" evidence="12">
    <location>
        <begin position="1"/>
        <end position="18"/>
    </location>
</feature>
<evidence type="ECO:0000256" key="9">
    <source>
        <dbReference type="ARBA" id="ARBA00022833"/>
    </source>
</evidence>
<proteinExistence type="predicted"/>
<evidence type="ECO:0000256" key="6">
    <source>
        <dbReference type="ARBA" id="ARBA00022723"/>
    </source>
</evidence>
<dbReference type="Pfam" id="PF13585">
    <property type="entry name" value="CHU_C"/>
    <property type="match status" value="1"/>
</dbReference>
<dbReference type="InterPro" id="IPR000601">
    <property type="entry name" value="PKD_dom"/>
</dbReference>
<keyword evidence="9" id="KW-0862">Zinc</keyword>
<dbReference type="PANTHER" id="PTHR11841:SF1">
    <property type="entry name" value="REELIN"/>
    <property type="match status" value="1"/>
</dbReference>
<evidence type="ECO:0000256" key="4">
    <source>
        <dbReference type="ARBA" id="ARBA00022530"/>
    </source>
</evidence>
<evidence type="ECO:0000256" key="12">
    <source>
        <dbReference type="SAM" id="SignalP"/>
    </source>
</evidence>
<keyword evidence="7" id="KW-0378">Hydrolase</keyword>
<accession>A0A3E1EUH5</accession>
<organism evidence="14 15">
    <name type="scientific">Brumimicrobium aurantiacum</name>
    <dbReference type="NCBI Taxonomy" id="1737063"/>
    <lineage>
        <taxon>Bacteria</taxon>
        <taxon>Pseudomonadati</taxon>
        <taxon>Bacteroidota</taxon>
        <taxon>Flavobacteriia</taxon>
        <taxon>Flavobacteriales</taxon>
        <taxon>Crocinitomicaceae</taxon>
        <taxon>Brumimicrobium</taxon>
    </lineage>
</organism>
<dbReference type="GO" id="GO:0070325">
    <property type="term" value="F:lipoprotein particle receptor binding"/>
    <property type="evidence" value="ECO:0007669"/>
    <property type="project" value="InterPro"/>
</dbReference>
<dbReference type="SUPFAM" id="SSF49299">
    <property type="entry name" value="PKD domain"/>
    <property type="match status" value="3"/>
</dbReference>
<sequence>MKILITLLLITVSFWSYSQCTVTIETQSDSLDCGDCFDLTAVGVAQDTLLGEDFNSGALGPGWFTSQTLMYTNPCGPTPDGTPAGWFGDQQAHPRELETNDYDLSCGGDICFEMKYATQGGSGSCEGPDLTGEGVDLQYSIDGGVTWVSIHYEAVLNNGTDPIQTQWTQYCHTIPAAAMTTSTRFRWIQTGTSGAGNDHWGLDNIAVLGTICGTYYYDWNVDGTTDPADTNDCIIQNVQTYDVVFTDGISDSCFASIDMYGVIDPNLPNDTSFCGLIDTAIVSNPIGGSGDYDYVWNNGDTDSIYEGPTIGNYYVDIVDVNYPGCTASDSILFQNYPFADVDFDASPLCQGSLTNFTDMSTLPPGFNIDNWSWNFDNQGNTSTDQNPSYEFTGVGTYNVKLTVETEFGCVTDTTIELFIEPSPYANFTYPPVCQGEEIQFTNTSIGNFVNSKWFFETGTDTVYSTDASYTFPSSGTFDVTLTIEDANGDCTNTNTIPVTVLPAPDVSFVADPISGEPVLDVSFFNDPSNLVSNYWDFADGNNTTELNDTIFHSFTDAGVYTVTHTGVDANGCTNTYSTDIFVDFPEVQFEIPNIVTPNNDGVNDGFYINYKAAYETITEFEINILNRWGTSLRTYNEPDFVWDGKSKSGTQVADGTYFYKITFKTLKGKTYNEHGFVQVVNN</sequence>
<dbReference type="PROSITE" id="PS50093">
    <property type="entry name" value="PKD"/>
    <property type="match status" value="3"/>
</dbReference>
<dbReference type="GO" id="GO:0007155">
    <property type="term" value="P:cell adhesion"/>
    <property type="evidence" value="ECO:0007669"/>
    <property type="project" value="UniProtKB-KW"/>
</dbReference>
<evidence type="ECO:0000313" key="14">
    <source>
        <dbReference type="EMBL" id="RFC53205.1"/>
    </source>
</evidence>
<feature type="domain" description="PKD" evidence="13">
    <location>
        <begin position="526"/>
        <end position="582"/>
    </location>
</feature>
<keyword evidence="11" id="KW-0130">Cell adhesion</keyword>
<dbReference type="SMART" id="SM00089">
    <property type="entry name" value="PKD"/>
    <property type="match status" value="3"/>
</dbReference>
<dbReference type="Gene3D" id="2.60.40.4070">
    <property type="match status" value="1"/>
</dbReference>
<evidence type="ECO:0000256" key="1">
    <source>
        <dbReference type="ARBA" id="ARBA00004498"/>
    </source>
</evidence>
<dbReference type="Gene3D" id="2.60.120.260">
    <property type="entry name" value="Galactose-binding domain-like"/>
    <property type="match status" value="1"/>
</dbReference>
<dbReference type="OrthoDB" id="9765926at2"/>
<keyword evidence="12" id="KW-0732">Signal</keyword>
<dbReference type="InterPro" id="IPR034968">
    <property type="entry name" value="Reelin"/>
</dbReference>
<evidence type="ECO:0000256" key="5">
    <source>
        <dbReference type="ARBA" id="ARBA00022670"/>
    </source>
</evidence>
<dbReference type="GO" id="GO:0046872">
    <property type="term" value="F:metal ion binding"/>
    <property type="evidence" value="ECO:0007669"/>
    <property type="project" value="UniProtKB-KW"/>
</dbReference>
<keyword evidence="10" id="KW-0106">Calcium</keyword>
<dbReference type="GO" id="GO:0006508">
    <property type="term" value="P:proteolysis"/>
    <property type="evidence" value="ECO:0007669"/>
    <property type="project" value="UniProtKB-KW"/>
</dbReference>
<dbReference type="Pfam" id="PF18911">
    <property type="entry name" value="PKD_4"/>
    <property type="match status" value="3"/>
</dbReference>
<dbReference type="EMBL" id="QURB01000011">
    <property type="protein sequence ID" value="RFC53205.1"/>
    <property type="molecule type" value="Genomic_DNA"/>
</dbReference>
<dbReference type="Proteomes" id="UP000257127">
    <property type="component" value="Unassembled WGS sequence"/>
</dbReference>
<evidence type="ECO:0000256" key="8">
    <source>
        <dbReference type="ARBA" id="ARBA00022825"/>
    </source>
</evidence>
<keyword evidence="5" id="KW-0645">Protease</keyword>
<reference evidence="14 15" key="1">
    <citation type="submission" date="2018-08" db="EMBL/GenBank/DDBJ databases">
        <title>The draft genome squence of Brumimicrobium sp. N62.</title>
        <authorList>
            <person name="Du Z.-J."/>
            <person name="Luo H.-R."/>
        </authorList>
    </citation>
    <scope>NUCLEOTIDE SEQUENCE [LARGE SCALE GENOMIC DNA]</scope>
    <source>
        <strain evidence="14 15">N62</strain>
    </source>
</reference>
<name>A0A3E1EUH5_9FLAO</name>
<comment type="subcellular location">
    <subcellularLocation>
        <location evidence="1">Secreted</location>
        <location evidence="1">Extracellular space</location>
        <location evidence="1">Extracellular matrix</location>
    </subcellularLocation>
</comment>
<evidence type="ECO:0000256" key="3">
    <source>
        <dbReference type="ARBA" id="ARBA00022525"/>
    </source>
</evidence>
<keyword evidence="8" id="KW-0720">Serine protease</keyword>
<evidence type="ECO:0000256" key="2">
    <source>
        <dbReference type="ARBA" id="ARBA00022473"/>
    </source>
</evidence>
<dbReference type="PANTHER" id="PTHR11841">
    <property type="entry name" value="REELIN"/>
    <property type="match status" value="1"/>
</dbReference>
<dbReference type="Pfam" id="PF21471">
    <property type="entry name" value="Reelin_subrepeat-B"/>
    <property type="match status" value="1"/>
</dbReference>
<evidence type="ECO:0000259" key="13">
    <source>
        <dbReference type="PROSITE" id="PS50093"/>
    </source>
</evidence>
<feature type="chain" id="PRO_5017622234" evidence="12">
    <location>
        <begin position="19"/>
        <end position="682"/>
    </location>
</feature>
<dbReference type="InterPro" id="IPR013783">
    <property type="entry name" value="Ig-like_fold"/>
</dbReference>
<evidence type="ECO:0000313" key="15">
    <source>
        <dbReference type="Proteomes" id="UP000257127"/>
    </source>
</evidence>